<dbReference type="AlphaFoldDB" id="G7LHQ9"/>
<dbReference type="HOGENOM" id="CLU_028145_1_0_1"/>
<evidence type="ECO:0000313" key="3">
    <source>
        <dbReference type="Proteomes" id="UP000002051"/>
    </source>
</evidence>
<keyword evidence="3" id="KW-1185">Reference proteome</keyword>
<dbReference type="PANTHER" id="PTHR13318:SF106">
    <property type="entry name" value="F-BOX_LRR-REPEAT PROTEIN 2"/>
    <property type="match status" value="1"/>
</dbReference>
<proteinExistence type="predicted"/>
<dbReference type="SUPFAM" id="SSF52047">
    <property type="entry name" value="RNI-like"/>
    <property type="match status" value="1"/>
</dbReference>
<dbReference type="GO" id="GO:0019005">
    <property type="term" value="C:SCF ubiquitin ligase complex"/>
    <property type="evidence" value="ECO:0000318"/>
    <property type="project" value="GO_Central"/>
</dbReference>
<sequence>MLWWRQDDDERETDDEVEVRGRSVLVLISHYFPLLEVLDLSYPLHCYHGAVELSHLKKLRKVNFSGHSDINDKSLLHLFKSCKVLEEAIMLHCFDITFDGIAKALRERPTLRSLSFSKTNGPVKVRYESAYTTSHFISSLSLKCLASLDLLSSNISDELLSSIATERLPLTRLVLQYCIGIVQVLGICCNIRHLNLSKCSMVKLEMNFEVPKLEVLNLSYTNVDDEALYMISKSCCGLLKLSLENCNDFTKKGVNHVVENCTQLRKISLDGCHKVHANIVSSMVSSRPSLRQITAPPTRTGAFSARKVKYFLRQGCLVC</sequence>
<reference evidence="1 3" key="2">
    <citation type="journal article" date="2014" name="BMC Genomics">
        <title>An improved genome release (version Mt4.0) for the model legume Medicago truncatula.</title>
        <authorList>
            <person name="Tang H."/>
            <person name="Krishnakumar V."/>
            <person name="Bidwell S."/>
            <person name="Rosen B."/>
            <person name="Chan A."/>
            <person name="Zhou S."/>
            <person name="Gentzbittel L."/>
            <person name="Childs K.L."/>
            <person name="Yandell M."/>
            <person name="Gundlach H."/>
            <person name="Mayer K.F."/>
            <person name="Schwartz D.C."/>
            <person name="Town C.D."/>
        </authorList>
    </citation>
    <scope>GENOME REANNOTATION</scope>
    <source>
        <strain evidence="2 3">cv. Jemalong A17</strain>
    </source>
</reference>
<dbReference type="InterPro" id="IPR006553">
    <property type="entry name" value="Leu-rich_rpt_Cys-con_subtyp"/>
</dbReference>
<dbReference type="InterPro" id="IPR032675">
    <property type="entry name" value="LRR_dom_sf"/>
</dbReference>
<dbReference type="EMBL" id="CM001224">
    <property type="protein sequence ID" value="AET03293.1"/>
    <property type="molecule type" value="Genomic_DNA"/>
</dbReference>
<name>G7LHQ9_MEDTR</name>
<dbReference type="PaxDb" id="3880-AET03293"/>
<evidence type="ECO:0000313" key="2">
    <source>
        <dbReference type="EnsemblPlants" id="AET03293"/>
    </source>
</evidence>
<reference evidence="2" key="3">
    <citation type="submission" date="2015-04" db="UniProtKB">
        <authorList>
            <consortium name="EnsemblPlants"/>
        </authorList>
    </citation>
    <scope>IDENTIFICATION</scope>
    <source>
        <strain evidence="2">cv. Jemalong A17</strain>
    </source>
</reference>
<dbReference type="eggNOG" id="KOG1947">
    <property type="taxonomic scope" value="Eukaryota"/>
</dbReference>
<reference evidence="1 3" key="1">
    <citation type="journal article" date="2011" name="Nature">
        <title>The Medicago genome provides insight into the evolution of rhizobial symbioses.</title>
        <authorList>
            <person name="Young N.D."/>
            <person name="Debelle F."/>
            <person name="Oldroyd G.E."/>
            <person name="Geurts R."/>
            <person name="Cannon S.B."/>
            <person name="Udvardi M.K."/>
            <person name="Benedito V.A."/>
            <person name="Mayer K.F."/>
            <person name="Gouzy J."/>
            <person name="Schoof H."/>
            <person name="Van de Peer Y."/>
            <person name="Proost S."/>
            <person name="Cook D.R."/>
            <person name="Meyers B.C."/>
            <person name="Spannagl M."/>
            <person name="Cheung F."/>
            <person name="De Mita S."/>
            <person name="Krishnakumar V."/>
            <person name="Gundlach H."/>
            <person name="Zhou S."/>
            <person name="Mudge J."/>
            <person name="Bharti A.K."/>
            <person name="Murray J.D."/>
            <person name="Naoumkina M.A."/>
            <person name="Rosen B."/>
            <person name="Silverstein K.A."/>
            <person name="Tang H."/>
            <person name="Rombauts S."/>
            <person name="Zhao P.X."/>
            <person name="Zhou P."/>
            <person name="Barbe V."/>
            <person name="Bardou P."/>
            <person name="Bechner M."/>
            <person name="Bellec A."/>
            <person name="Berger A."/>
            <person name="Berges H."/>
            <person name="Bidwell S."/>
            <person name="Bisseling T."/>
            <person name="Choisne N."/>
            <person name="Couloux A."/>
            <person name="Denny R."/>
            <person name="Deshpande S."/>
            <person name="Dai X."/>
            <person name="Doyle J.J."/>
            <person name="Dudez A.M."/>
            <person name="Farmer A.D."/>
            <person name="Fouteau S."/>
            <person name="Franken C."/>
            <person name="Gibelin C."/>
            <person name="Gish J."/>
            <person name="Goldstein S."/>
            <person name="Gonzalez A.J."/>
            <person name="Green P.J."/>
            <person name="Hallab A."/>
            <person name="Hartog M."/>
            <person name="Hua A."/>
            <person name="Humphray S.J."/>
            <person name="Jeong D.H."/>
            <person name="Jing Y."/>
            <person name="Jocker A."/>
            <person name="Kenton S.M."/>
            <person name="Kim D.J."/>
            <person name="Klee K."/>
            <person name="Lai H."/>
            <person name="Lang C."/>
            <person name="Lin S."/>
            <person name="Macmil S.L."/>
            <person name="Magdelenat G."/>
            <person name="Matthews L."/>
            <person name="McCorrison J."/>
            <person name="Monaghan E.L."/>
            <person name="Mun J.H."/>
            <person name="Najar F.Z."/>
            <person name="Nicholson C."/>
            <person name="Noirot C."/>
            <person name="O'Bleness M."/>
            <person name="Paule C.R."/>
            <person name="Poulain J."/>
            <person name="Prion F."/>
            <person name="Qin B."/>
            <person name="Qu C."/>
            <person name="Retzel E.F."/>
            <person name="Riddle C."/>
            <person name="Sallet E."/>
            <person name="Samain S."/>
            <person name="Samson N."/>
            <person name="Sanders I."/>
            <person name="Saurat O."/>
            <person name="Scarpelli C."/>
            <person name="Schiex T."/>
            <person name="Segurens B."/>
            <person name="Severin A.J."/>
            <person name="Sherrier D.J."/>
            <person name="Shi R."/>
            <person name="Sims S."/>
            <person name="Singer S.R."/>
            <person name="Sinharoy S."/>
            <person name="Sterck L."/>
            <person name="Viollet A."/>
            <person name="Wang B.B."/>
            <person name="Wang K."/>
            <person name="Wang M."/>
            <person name="Wang X."/>
            <person name="Warfsmann J."/>
            <person name="Weissenbach J."/>
            <person name="White D.D."/>
            <person name="White J.D."/>
            <person name="Wiley G.B."/>
            <person name="Wincker P."/>
            <person name="Xing Y."/>
            <person name="Yang L."/>
            <person name="Yao Z."/>
            <person name="Ying F."/>
            <person name="Zhai J."/>
            <person name="Zhou L."/>
            <person name="Zuber A."/>
            <person name="Denarie J."/>
            <person name="Dixon R.A."/>
            <person name="May G.D."/>
            <person name="Schwartz D.C."/>
            <person name="Rogers J."/>
            <person name="Quetier F."/>
            <person name="Town C.D."/>
            <person name="Roe B.A."/>
        </authorList>
    </citation>
    <scope>NUCLEOTIDE SEQUENCE [LARGE SCALE GENOMIC DNA]</scope>
    <source>
        <strain evidence="1">A17</strain>
        <strain evidence="2 3">cv. Jemalong A17</strain>
    </source>
</reference>
<dbReference type="GO" id="GO:0031146">
    <property type="term" value="P:SCF-dependent proteasomal ubiquitin-dependent protein catabolic process"/>
    <property type="evidence" value="ECO:0000318"/>
    <property type="project" value="GO_Central"/>
</dbReference>
<protein>
    <submittedName>
        <fullName evidence="1">F-box/LRR protein</fullName>
    </submittedName>
</protein>
<organism evidence="1 3">
    <name type="scientific">Medicago truncatula</name>
    <name type="common">Barrel medic</name>
    <name type="synonym">Medicago tribuloides</name>
    <dbReference type="NCBI Taxonomy" id="3880"/>
    <lineage>
        <taxon>Eukaryota</taxon>
        <taxon>Viridiplantae</taxon>
        <taxon>Streptophyta</taxon>
        <taxon>Embryophyta</taxon>
        <taxon>Tracheophyta</taxon>
        <taxon>Spermatophyta</taxon>
        <taxon>Magnoliopsida</taxon>
        <taxon>eudicotyledons</taxon>
        <taxon>Gunneridae</taxon>
        <taxon>Pentapetalae</taxon>
        <taxon>rosids</taxon>
        <taxon>fabids</taxon>
        <taxon>Fabales</taxon>
        <taxon>Fabaceae</taxon>
        <taxon>Papilionoideae</taxon>
        <taxon>50 kb inversion clade</taxon>
        <taxon>NPAAA clade</taxon>
        <taxon>Hologalegina</taxon>
        <taxon>IRL clade</taxon>
        <taxon>Trifolieae</taxon>
        <taxon>Medicago</taxon>
    </lineage>
</organism>
<dbReference type="PANTHER" id="PTHR13318">
    <property type="entry name" value="PARTNER OF PAIRED, ISOFORM B-RELATED"/>
    <property type="match status" value="1"/>
</dbReference>
<dbReference type="Gene3D" id="3.80.10.10">
    <property type="entry name" value="Ribonuclease Inhibitor"/>
    <property type="match status" value="3"/>
</dbReference>
<dbReference type="EnsemblPlants" id="AET03293">
    <property type="protein sequence ID" value="AET03293"/>
    <property type="gene ID" value="MTR_8g067230"/>
</dbReference>
<dbReference type="Proteomes" id="UP000002051">
    <property type="component" value="Chromosome 8"/>
</dbReference>
<dbReference type="KEGG" id="mtr:11419511"/>
<dbReference type="OrthoDB" id="550575at2759"/>
<evidence type="ECO:0000313" key="1">
    <source>
        <dbReference type="EMBL" id="AET03293.1"/>
    </source>
</evidence>
<dbReference type="SMART" id="SM00367">
    <property type="entry name" value="LRR_CC"/>
    <property type="match status" value="4"/>
</dbReference>
<gene>
    <name evidence="2" type="primary">11419511</name>
    <name evidence="1" type="ordered locus">MTR_8g067230</name>
</gene>
<accession>G7LHQ9</accession>